<dbReference type="InterPro" id="IPR003594">
    <property type="entry name" value="HATPase_dom"/>
</dbReference>
<reference evidence="10 11" key="1">
    <citation type="submission" date="2016-11" db="EMBL/GenBank/DDBJ databases">
        <authorList>
            <person name="Jaros S."/>
            <person name="Januszkiewicz K."/>
            <person name="Wedrychowicz H."/>
        </authorList>
    </citation>
    <scope>NUCLEOTIDE SEQUENCE [LARGE SCALE GENOMIC DNA]</scope>
    <source>
        <strain evidence="10 11">GAS242</strain>
    </source>
</reference>
<dbReference type="Pfam" id="PF00512">
    <property type="entry name" value="HisKA"/>
    <property type="match status" value="1"/>
</dbReference>
<keyword evidence="3" id="KW-0597">Phosphoprotein</keyword>
<sequence>MASKRTSRPPLPSRSELREQVAELAAQQAAMSEVLRAIASSPHDLQPVFETILDSATRLCRVDSAALRLSEEGGARRVAQRLTPGAAAQWTGPPPLARPGTFLGGLAIRKTPLHIPDITQHESYVGGDPTVVAAVDLGGMRTQLSVPLLKDDHVIGYIGLARRRLQPFTDREIELVTDFARQATIALDITRRERELREVQGELARANRVAILGQLTASIAHELRQPLTGLAVNANAGLNWLALQPPDLGKAKRTFESIVEDSRRAGDIINSLMDLTKKEAPRKELLDINDAIVEVAALIHSKALKSGVSIHKQLAPRLPRLQGDRVQLQQVVLNLIANAIQAMSGLSEGKRELQISTERTENGVGVACRDTGPGLTPETLDRLFEPFYTTRSDGMGMGLSICRSIVQAHGGRLWATACKPKGALFQFTIPADQDDGGFESTMS</sequence>
<dbReference type="PANTHER" id="PTHR43065">
    <property type="entry name" value="SENSOR HISTIDINE KINASE"/>
    <property type="match status" value="1"/>
</dbReference>
<evidence type="ECO:0000256" key="2">
    <source>
        <dbReference type="ARBA" id="ARBA00012438"/>
    </source>
</evidence>
<evidence type="ECO:0000256" key="7">
    <source>
        <dbReference type="ARBA" id="ARBA00022840"/>
    </source>
</evidence>
<evidence type="ECO:0000256" key="5">
    <source>
        <dbReference type="ARBA" id="ARBA00022741"/>
    </source>
</evidence>
<evidence type="ECO:0000256" key="8">
    <source>
        <dbReference type="ARBA" id="ARBA00023012"/>
    </source>
</evidence>
<dbReference type="SMART" id="SM00388">
    <property type="entry name" value="HisKA"/>
    <property type="match status" value="1"/>
</dbReference>
<dbReference type="InterPro" id="IPR029016">
    <property type="entry name" value="GAF-like_dom_sf"/>
</dbReference>
<dbReference type="Proteomes" id="UP000190675">
    <property type="component" value="Chromosome I"/>
</dbReference>
<dbReference type="OrthoDB" id="9789238at2"/>
<dbReference type="InterPro" id="IPR036097">
    <property type="entry name" value="HisK_dim/P_sf"/>
</dbReference>
<dbReference type="EC" id="2.7.13.3" evidence="2"/>
<dbReference type="SUPFAM" id="SSF47384">
    <property type="entry name" value="Homodimeric domain of signal transducing histidine kinase"/>
    <property type="match status" value="1"/>
</dbReference>
<keyword evidence="4" id="KW-0808">Transferase</keyword>
<comment type="catalytic activity">
    <reaction evidence="1">
        <text>ATP + protein L-histidine = ADP + protein N-phospho-L-histidine.</text>
        <dbReference type="EC" id="2.7.13.3"/>
    </reaction>
</comment>
<dbReference type="InterPro" id="IPR003018">
    <property type="entry name" value="GAF"/>
</dbReference>
<evidence type="ECO:0000259" key="9">
    <source>
        <dbReference type="PROSITE" id="PS50109"/>
    </source>
</evidence>
<keyword evidence="5" id="KW-0547">Nucleotide-binding</keyword>
<feature type="domain" description="Histidine kinase" evidence="9">
    <location>
        <begin position="218"/>
        <end position="433"/>
    </location>
</feature>
<dbReference type="InterPro" id="IPR005467">
    <property type="entry name" value="His_kinase_dom"/>
</dbReference>
<dbReference type="InterPro" id="IPR003661">
    <property type="entry name" value="HisK_dim/P_dom"/>
</dbReference>
<dbReference type="Pfam" id="PF02518">
    <property type="entry name" value="HATPase_c"/>
    <property type="match status" value="1"/>
</dbReference>
<protein>
    <recommendedName>
        <fullName evidence="2">histidine kinase</fullName>
        <ecNumber evidence="2">2.7.13.3</ecNumber>
    </recommendedName>
</protein>
<dbReference type="Pfam" id="PF01590">
    <property type="entry name" value="GAF"/>
    <property type="match status" value="1"/>
</dbReference>
<accession>A0A1M5UEK1</accession>
<dbReference type="GO" id="GO:0000155">
    <property type="term" value="F:phosphorelay sensor kinase activity"/>
    <property type="evidence" value="ECO:0007669"/>
    <property type="project" value="InterPro"/>
</dbReference>
<dbReference type="AlphaFoldDB" id="A0A1M5UEK1"/>
<gene>
    <name evidence="10" type="ORF">SAMN05444169_8353</name>
</gene>
<keyword evidence="7" id="KW-0067">ATP-binding</keyword>
<keyword evidence="6 10" id="KW-0418">Kinase</keyword>
<dbReference type="PRINTS" id="PR00344">
    <property type="entry name" value="BCTRLSENSOR"/>
</dbReference>
<organism evidence="10 11">
    <name type="scientific">Bradyrhizobium erythrophlei</name>
    <dbReference type="NCBI Taxonomy" id="1437360"/>
    <lineage>
        <taxon>Bacteria</taxon>
        <taxon>Pseudomonadati</taxon>
        <taxon>Pseudomonadota</taxon>
        <taxon>Alphaproteobacteria</taxon>
        <taxon>Hyphomicrobiales</taxon>
        <taxon>Nitrobacteraceae</taxon>
        <taxon>Bradyrhizobium</taxon>
    </lineage>
</organism>
<evidence type="ECO:0000313" key="11">
    <source>
        <dbReference type="Proteomes" id="UP000190675"/>
    </source>
</evidence>
<dbReference type="CDD" id="cd00082">
    <property type="entry name" value="HisKA"/>
    <property type="match status" value="1"/>
</dbReference>
<dbReference type="Gene3D" id="3.30.565.10">
    <property type="entry name" value="Histidine kinase-like ATPase, C-terminal domain"/>
    <property type="match status" value="1"/>
</dbReference>
<evidence type="ECO:0000256" key="6">
    <source>
        <dbReference type="ARBA" id="ARBA00022777"/>
    </source>
</evidence>
<evidence type="ECO:0000313" key="10">
    <source>
        <dbReference type="EMBL" id="SHH61318.1"/>
    </source>
</evidence>
<evidence type="ECO:0000256" key="4">
    <source>
        <dbReference type="ARBA" id="ARBA00022679"/>
    </source>
</evidence>
<dbReference type="Gene3D" id="1.10.287.130">
    <property type="match status" value="1"/>
</dbReference>
<dbReference type="EMBL" id="LT670818">
    <property type="protein sequence ID" value="SHH61318.1"/>
    <property type="molecule type" value="Genomic_DNA"/>
</dbReference>
<dbReference type="PROSITE" id="PS50109">
    <property type="entry name" value="HIS_KIN"/>
    <property type="match status" value="1"/>
</dbReference>
<name>A0A1M5UEK1_9BRAD</name>
<dbReference type="PANTHER" id="PTHR43065:SF10">
    <property type="entry name" value="PEROXIDE STRESS-ACTIVATED HISTIDINE KINASE MAK3"/>
    <property type="match status" value="1"/>
</dbReference>
<dbReference type="InterPro" id="IPR004358">
    <property type="entry name" value="Sig_transdc_His_kin-like_C"/>
</dbReference>
<dbReference type="SUPFAM" id="SSF55874">
    <property type="entry name" value="ATPase domain of HSP90 chaperone/DNA topoisomerase II/histidine kinase"/>
    <property type="match status" value="1"/>
</dbReference>
<evidence type="ECO:0000256" key="1">
    <source>
        <dbReference type="ARBA" id="ARBA00000085"/>
    </source>
</evidence>
<dbReference type="SMART" id="SM00065">
    <property type="entry name" value="GAF"/>
    <property type="match status" value="1"/>
</dbReference>
<dbReference type="SUPFAM" id="SSF55781">
    <property type="entry name" value="GAF domain-like"/>
    <property type="match status" value="1"/>
</dbReference>
<keyword evidence="8" id="KW-0902">Two-component regulatory system</keyword>
<proteinExistence type="predicted"/>
<dbReference type="InterPro" id="IPR036890">
    <property type="entry name" value="HATPase_C_sf"/>
</dbReference>
<dbReference type="SMART" id="SM00387">
    <property type="entry name" value="HATPase_c"/>
    <property type="match status" value="1"/>
</dbReference>
<dbReference type="GO" id="GO:0005524">
    <property type="term" value="F:ATP binding"/>
    <property type="evidence" value="ECO:0007669"/>
    <property type="project" value="UniProtKB-KW"/>
</dbReference>
<dbReference type="Gene3D" id="3.30.450.40">
    <property type="match status" value="1"/>
</dbReference>
<evidence type="ECO:0000256" key="3">
    <source>
        <dbReference type="ARBA" id="ARBA00022553"/>
    </source>
</evidence>